<dbReference type="Proteomes" id="UP000000343">
    <property type="component" value="Chromosome"/>
</dbReference>
<keyword evidence="5" id="KW-0378">Hydrolase</keyword>
<evidence type="ECO:0000256" key="4">
    <source>
        <dbReference type="ARBA" id="ARBA00022729"/>
    </source>
</evidence>
<feature type="chain" id="PRO_5003230568" evidence="7">
    <location>
        <begin position="20"/>
        <end position="549"/>
    </location>
</feature>
<keyword evidence="2" id="KW-0645">Protease</keyword>
<dbReference type="STRING" id="1198114.AciX9_3244"/>
<keyword evidence="1" id="KW-0031">Aminopeptidase</keyword>
<evidence type="ECO:0000256" key="6">
    <source>
        <dbReference type="ARBA" id="ARBA00022833"/>
    </source>
</evidence>
<dbReference type="KEGG" id="acm:AciX9_3244"/>
<dbReference type="SUPFAM" id="SSF53187">
    <property type="entry name" value="Zn-dependent exopeptidases"/>
    <property type="match status" value="1"/>
</dbReference>
<feature type="signal peptide" evidence="7">
    <location>
        <begin position="1"/>
        <end position="19"/>
    </location>
</feature>
<gene>
    <name evidence="9" type="ordered locus">AciX9_3244</name>
</gene>
<dbReference type="PaxDb" id="1198114-AciX9_3244"/>
<dbReference type="InterPro" id="IPR045175">
    <property type="entry name" value="M28_fam"/>
</dbReference>
<organism evidence="10">
    <name type="scientific">Granulicella tundricola (strain ATCC BAA-1859 / DSM 23138 / MP5ACTX9)</name>
    <dbReference type="NCBI Taxonomy" id="1198114"/>
    <lineage>
        <taxon>Bacteria</taxon>
        <taxon>Pseudomonadati</taxon>
        <taxon>Acidobacteriota</taxon>
        <taxon>Terriglobia</taxon>
        <taxon>Terriglobales</taxon>
        <taxon>Acidobacteriaceae</taxon>
        <taxon>Granulicella</taxon>
    </lineage>
</organism>
<dbReference type="eggNOG" id="COG2234">
    <property type="taxonomic scope" value="Bacteria"/>
</dbReference>
<evidence type="ECO:0000313" key="9">
    <source>
        <dbReference type="EMBL" id="ADW70255.1"/>
    </source>
</evidence>
<evidence type="ECO:0000256" key="2">
    <source>
        <dbReference type="ARBA" id="ARBA00022670"/>
    </source>
</evidence>
<evidence type="ECO:0000313" key="10">
    <source>
        <dbReference type="Proteomes" id="UP000000343"/>
    </source>
</evidence>
<evidence type="ECO:0000256" key="7">
    <source>
        <dbReference type="SAM" id="SignalP"/>
    </source>
</evidence>
<dbReference type="GO" id="GO:0006508">
    <property type="term" value="P:proteolysis"/>
    <property type="evidence" value="ECO:0007669"/>
    <property type="project" value="UniProtKB-KW"/>
</dbReference>
<dbReference type="Pfam" id="PF04389">
    <property type="entry name" value="Peptidase_M28"/>
    <property type="match status" value="1"/>
</dbReference>
<name>E8X1M0_GRATM</name>
<reference evidence="10" key="1">
    <citation type="submission" date="2011-01" db="EMBL/GenBank/DDBJ databases">
        <title>Complete sequence of chromosome of Acidobacterium sp. MP5ACTX9.</title>
        <authorList>
            <consortium name="US DOE Joint Genome Institute"/>
            <person name="Lucas S."/>
            <person name="Copeland A."/>
            <person name="Lapidus A."/>
            <person name="Cheng J.-F."/>
            <person name="Goodwin L."/>
            <person name="Pitluck S."/>
            <person name="Teshima H."/>
            <person name="Detter J.C."/>
            <person name="Han C."/>
            <person name="Tapia R."/>
            <person name="Land M."/>
            <person name="Hauser L."/>
            <person name="Kyrpides N."/>
            <person name="Ivanova N."/>
            <person name="Ovchinnikova G."/>
            <person name="Pagani I."/>
            <person name="Rawat S.R."/>
            <person name="Mannisto M."/>
            <person name="Haggblom M.M."/>
            <person name="Woyke T."/>
        </authorList>
    </citation>
    <scope>NUCLEOTIDE SEQUENCE [LARGE SCALE GENOMIC DNA]</scope>
    <source>
        <strain evidence="10">MP5ACTX9</strain>
    </source>
</reference>
<dbReference type="SUPFAM" id="SSF52025">
    <property type="entry name" value="PA domain"/>
    <property type="match status" value="1"/>
</dbReference>
<dbReference type="Gene3D" id="3.50.30.30">
    <property type="match status" value="1"/>
</dbReference>
<dbReference type="InterPro" id="IPR007484">
    <property type="entry name" value="Peptidase_M28"/>
</dbReference>
<dbReference type="HOGENOM" id="CLU_019932_2_1_0"/>
<dbReference type="AlphaFoldDB" id="E8X1M0"/>
<dbReference type="GO" id="GO:0046872">
    <property type="term" value="F:metal ion binding"/>
    <property type="evidence" value="ECO:0007669"/>
    <property type="project" value="UniProtKB-KW"/>
</dbReference>
<sequence length="549" mass="58985">MPRPFLAAALLALPLPLAAQTDLPPAVTAAEANVSADSIRAYDKYLSDDLLEGRYPGQRGGELAAKYIASQFESYGLKPGGDHGTYFQQVDFTSVKADPIKTTFTLVPKSGAPIKLKFADDFVVFNSQLTPSATINAPIVWMGYGITAPEFQWDDYAGIDVKGKVILCIVNDPPSDDPNFFGGKSLTYYGRWTYKFEQAARKGAVGALIIHRTDLAAYGWDVVRNSNSAEKTFLAHDANPRLEAASWIQLDVAKQIFAASGTDLDTEFAAAGKHGFKARELPVKLDATVISTVRNFQSPNVIGILPGTSPAPDQAVIYTGHYDHLGVKADAKPGEDAIFNGAGDNGTGTAMIMEMARAVTSAKLSPPHSMIFAAVTAEEQGLLGSAYLSQHPPLPIGQINLDLNFDEILPFGQGDQLHASGSQRTSFYPTLEATAKRFGYSVPAPRPDTGGGYYRSDHFSFAHAGVPAFSVGQGGTYKGHDAAWSQAQGAAYNKNDYHNVSDNFKPEWDFVGNATLCRLGIELGWKSVTSPPIEWKAGDEFAAARKASK</sequence>
<dbReference type="GO" id="GO:0004177">
    <property type="term" value="F:aminopeptidase activity"/>
    <property type="evidence" value="ECO:0007669"/>
    <property type="project" value="UniProtKB-KW"/>
</dbReference>
<evidence type="ECO:0000256" key="1">
    <source>
        <dbReference type="ARBA" id="ARBA00022438"/>
    </source>
</evidence>
<dbReference type="RefSeq" id="WP_013581567.1">
    <property type="nucleotide sequence ID" value="NC_015064.1"/>
</dbReference>
<feature type="domain" description="Peptidase M28" evidence="8">
    <location>
        <begin position="300"/>
        <end position="511"/>
    </location>
</feature>
<keyword evidence="4 7" id="KW-0732">Signal</keyword>
<dbReference type="Gene3D" id="3.40.630.10">
    <property type="entry name" value="Zn peptidases"/>
    <property type="match status" value="2"/>
</dbReference>
<dbReference type="PANTHER" id="PTHR12147:SF56">
    <property type="entry name" value="AMINOPEPTIDASE YDR415C-RELATED"/>
    <property type="match status" value="1"/>
</dbReference>
<keyword evidence="6" id="KW-0862">Zinc</keyword>
<protein>
    <submittedName>
        <fullName evidence="9">Peptidase M28</fullName>
    </submittedName>
</protein>
<keyword evidence="10" id="KW-1185">Reference proteome</keyword>
<evidence type="ECO:0000256" key="3">
    <source>
        <dbReference type="ARBA" id="ARBA00022723"/>
    </source>
</evidence>
<dbReference type="OrthoDB" id="233977at2"/>
<dbReference type="GO" id="GO:0008235">
    <property type="term" value="F:metalloexopeptidase activity"/>
    <property type="evidence" value="ECO:0007669"/>
    <property type="project" value="InterPro"/>
</dbReference>
<evidence type="ECO:0000259" key="8">
    <source>
        <dbReference type="Pfam" id="PF04389"/>
    </source>
</evidence>
<evidence type="ECO:0000256" key="5">
    <source>
        <dbReference type="ARBA" id="ARBA00022801"/>
    </source>
</evidence>
<dbReference type="EMBL" id="CP002480">
    <property type="protein sequence ID" value="ADW70255.1"/>
    <property type="molecule type" value="Genomic_DNA"/>
</dbReference>
<accession>E8X1M0</accession>
<dbReference type="InterPro" id="IPR046450">
    <property type="entry name" value="PA_dom_sf"/>
</dbReference>
<keyword evidence="3" id="KW-0479">Metal-binding</keyword>
<proteinExistence type="predicted"/>
<dbReference type="PANTHER" id="PTHR12147">
    <property type="entry name" value="METALLOPEPTIDASE M28 FAMILY MEMBER"/>
    <property type="match status" value="1"/>
</dbReference>